<dbReference type="Proteomes" id="UP001366166">
    <property type="component" value="Chromosome"/>
</dbReference>
<protein>
    <recommendedName>
        <fullName evidence="1">KaiB domain-containing protein</fullName>
    </recommendedName>
</protein>
<organism evidence="2 3">
    <name type="scientific">Desulfoferula mesophila</name>
    <dbReference type="NCBI Taxonomy" id="3058419"/>
    <lineage>
        <taxon>Bacteria</taxon>
        <taxon>Pseudomonadati</taxon>
        <taxon>Thermodesulfobacteriota</taxon>
        <taxon>Desulfarculia</taxon>
        <taxon>Desulfarculales</taxon>
        <taxon>Desulfarculaceae</taxon>
        <taxon>Desulfoferula</taxon>
    </lineage>
</organism>
<dbReference type="GO" id="GO:0048511">
    <property type="term" value="P:rhythmic process"/>
    <property type="evidence" value="ECO:0007669"/>
    <property type="project" value="InterPro"/>
</dbReference>
<accession>A0AAU9EFQ2</accession>
<keyword evidence="3" id="KW-1185">Reference proteome</keyword>
<dbReference type="InterPro" id="IPR011649">
    <property type="entry name" value="KaiB_domain"/>
</dbReference>
<dbReference type="AlphaFoldDB" id="A0AAU9EFQ2"/>
<dbReference type="InterPro" id="IPR039022">
    <property type="entry name" value="KaiB-like"/>
</dbReference>
<dbReference type="SMART" id="SM01248">
    <property type="entry name" value="KaiB"/>
    <property type="match status" value="1"/>
</dbReference>
<dbReference type="RefSeq" id="WP_338599565.1">
    <property type="nucleotide sequence ID" value="NZ_AP028679.1"/>
</dbReference>
<reference evidence="3" key="1">
    <citation type="journal article" date="2023" name="Arch. Microbiol.">
        <title>Desulfoferula mesophilus gen. nov. sp. nov., a mesophilic sulfate-reducing bacterium isolated from a brackish lake sediment.</title>
        <authorList>
            <person name="Watanabe T."/>
            <person name="Yabe T."/>
            <person name="Tsuji J.M."/>
            <person name="Fukui M."/>
        </authorList>
    </citation>
    <scope>NUCLEOTIDE SEQUENCE [LARGE SCALE GENOMIC DNA]</scope>
    <source>
        <strain evidence="3">12FAK</strain>
    </source>
</reference>
<proteinExistence type="predicted"/>
<sequence>MAKKTKPGQSQLRFLRLFLAGDEPNSALARKNLERIVKQNSIDPSLVEVVDVYEDHRTALDNKVLLTPTLLIGLPGSVTRVVGNLQDVDSLIHQIEAA</sequence>
<dbReference type="KEGG" id="dmp:FAK_23880"/>
<dbReference type="Gene3D" id="3.40.30.10">
    <property type="entry name" value="Glutaredoxin"/>
    <property type="match status" value="1"/>
</dbReference>
<dbReference type="EMBL" id="AP028679">
    <property type="protein sequence ID" value="BEQ15322.1"/>
    <property type="molecule type" value="Genomic_DNA"/>
</dbReference>
<gene>
    <name evidence="2" type="ORF">FAK_23880</name>
</gene>
<dbReference type="InterPro" id="IPR036249">
    <property type="entry name" value="Thioredoxin-like_sf"/>
</dbReference>
<evidence type="ECO:0000313" key="2">
    <source>
        <dbReference type="EMBL" id="BEQ15322.1"/>
    </source>
</evidence>
<evidence type="ECO:0000313" key="3">
    <source>
        <dbReference type="Proteomes" id="UP001366166"/>
    </source>
</evidence>
<dbReference type="Pfam" id="PF07689">
    <property type="entry name" value="KaiB"/>
    <property type="match status" value="1"/>
</dbReference>
<dbReference type="PANTHER" id="PTHR41709:SF2">
    <property type="entry name" value="CIRCADIAN CLOCK PROTEIN KAIB2"/>
    <property type="match status" value="1"/>
</dbReference>
<evidence type="ECO:0000259" key="1">
    <source>
        <dbReference type="SMART" id="SM01248"/>
    </source>
</evidence>
<name>A0AAU9EFQ2_9BACT</name>
<dbReference type="PANTHER" id="PTHR41709">
    <property type="entry name" value="KAIB-LIKE PROTEIN 1"/>
    <property type="match status" value="1"/>
</dbReference>
<feature type="domain" description="KaiB" evidence="1">
    <location>
        <begin position="16"/>
        <end position="97"/>
    </location>
</feature>
<dbReference type="SUPFAM" id="SSF52833">
    <property type="entry name" value="Thioredoxin-like"/>
    <property type="match status" value="1"/>
</dbReference>